<protein>
    <submittedName>
        <fullName evidence="1">Uncharacterized protein</fullName>
    </submittedName>
</protein>
<reference evidence="1 2" key="1">
    <citation type="journal article" date="2022" name="Plant J.">
        <title>Chromosome-level genome of Camellia lanceoleosa provides a valuable resource for understanding genome evolution and self-incompatibility.</title>
        <authorList>
            <person name="Gong W."/>
            <person name="Xiao S."/>
            <person name="Wang L."/>
            <person name="Liao Z."/>
            <person name="Chang Y."/>
            <person name="Mo W."/>
            <person name="Hu G."/>
            <person name="Li W."/>
            <person name="Zhao G."/>
            <person name="Zhu H."/>
            <person name="Hu X."/>
            <person name="Ji K."/>
            <person name="Xiang X."/>
            <person name="Song Q."/>
            <person name="Yuan D."/>
            <person name="Jin S."/>
            <person name="Zhang L."/>
        </authorList>
    </citation>
    <scope>NUCLEOTIDE SEQUENCE [LARGE SCALE GENOMIC DNA]</scope>
    <source>
        <strain evidence="1">SQ_2022a</strain>
    </source>
</reference>
<organism evidence="1 2">
    <name type="scientific">Camellia lanceoleosa</name>
    <dbReference type="NCBI Taxonomy" id="1840588"/>
    <lineage>
        <taxon>Eukaryota</taxon>
        <taxon>Viridiplantae</taxon>
        <taxon>Streptophyta</taxon>
        <taxon>Embryophyta</taxon>
        <taxon>Tracheophyta</taxon>
        <taxon>Spermatophyta</taxon>
        <taxon>Magnoliopsida</taxon>
        <taxon>eudicotyledons</taxon>
        <taxon>Gunneridae</taxon>
        <taxon>Pentapetalae</taxon>
        <taxon>asterids</taxon>
        <taxon>Ericales</taxon>
        <taxon>Theaceae</taxon>
        <taxon>Camellia</taxon>
    </lineage>
</organism>
<proteinExistence type="predicted"/>
<evidence type="ECO:0000313" key="2">
    <source>
        <dbReference type="Proteomes" id="UP001060215"/>
    </source>
</evidence>
<sequence length="215" mass="24218">MNHSSSSSSSSSSTTTAVVAATSSVNGFYNFLTRGLDDLDSSFSSYHFMSIPFLQRVLSSLRSFHFQLTILVQRLRLPVGEKWLDEYMDESSRLWEACHVLKAAISNMESFYSAGSNMASSIDDHHILSPQLSCQAGILIYEFRRARAAMEELKEELERVVGYGIEVDVYDKVEELKTCFGGLKCGAESIVMQLDDFFDEIVEGRKKLLDMCTQR</sequence>
<name>A0ACC0FPK6_9ERIC</name>
<evidence type="ECO:0000313" key="1">
    <source>
        <dbReference type="EMBL" id="KAI7990748.1"/>
    </source>
</evidence>
<dbReference type="EMBL" id="CM045770">
    <property type="protein sequence ID" value="KAI7990748.1"/>
    <property type="molecule type" value="Genomic_DNA"/>
</dbReference>
<comment type="caution">
    <text evidence="1">The sequence shown here is derived from an EMBL/GenBank/DDBJ whole genome shotgun (WGS) entry which is preliminary data.</text>
</comment>
<accession>A0ACC0FPK6</accession>
<gene>
    <name evidence="1" type="ORF">LOK49_LG12G00166</name>
</gene>
<dbReference type="Proteomes" id="UP001060215">
    <property type="component" value="Chromosome 13"/>
</dbReference>
<keyword evidence="2" id="KW-1185">Reference proteome</keyword>